<accession>A0A9J7AQ52</accession>
<sequence length="253" mass="27844">MLNKIDTARSYYRETMSLLVRSGYRISIENDMGEWKHIMQTAPATTAVSSMFDPAKAEFLPGDAFWLRVSNKNAQTVAIICDRLIETEDFVGFVEGTGMFAAPYERHELGTRLTGKIGHAGGLWVHPKARKTGLSWVLPRLVRALSVMHWGVDRHCGIILTGLANAGFANRIYGFSRSWLALSGAFRPTGQADGLFVIDINADEIAGQQAFELESIMDNRAQNLVDVATIGRERHHQPAVREPLAAGAGVNFG</sequence>
<dbReference type="Proteomes" id="UP001060336">
    <property type="component" value="Chromosome"/>
</dbReference>
<dbReference type="EMBL" id="CP102480">
    <property type="protein sequence ID" value="UUX48729.1"/>
    <property type="molecule type" value="Genomic_DNA"/>
</dbReference>
<organism evidence="1 2">
    <name type="scientific">Nisaea acidiphila</name>
    <dbReference type="NCBI Taxonomy" id="1862145"/>
    <lineage>
        <taxon>Bacteria</taxon>
        <taxon>Pseudomonadati</taxon>
        <taxon>Pseudomonadota</taxon>
        <taxon>Alphaproteobacteria</taxon>
        <taxon>Rhodospirillales</taxon>
        <taxon>Thalassobaculaceae</taxon>
        <taxon>Nisaea</taxon>
    </lineage>
</organism>
<dbReference type="RefSeq" id="WP_257767231.1">
    <property type="nucleotide sequence ID" value="NZ_CP102480.1"/>
</dbReference>
<dbReference type="AlphaFoldDB" id="A0A9J7AQ52"/>
<evidence type="ECO:0000313" key="1">
    <source>
        <dbReference type="EMBL" id="UUX48729.1"/>
    </source>
</evidence>
<protein>
    <submittedName>
        <fullName evidence="1">Uncharacterized protein</fullName>
    </submittedName>
</protein>
<proteinExistence type="predicted"/>
<keyword evidence="2" id="KW-1185">Reference proteome</keyword>
<evidence type="ECO:0000313" key="2">
    <source>
        <dbReference type="Proteomes" id="UP001060336"/>
    </source>
</evidence>
<dbReference type="KEGG" id="naci:NUH88_15100"/>
<gene>
    <name evidence="1" type="ORF">NUH88_15100</name>
</gene>
<reference evidence="1" key="1">
    <citation type="submission" date="2022-08" db="EMBL/GenBank/DDBJ databases">
        <title>Nisaea acidiphila sp. nov., isolated from a marine algal debris and emended description of the genus Nisaea Urios et al. 2008.</title>
        <authorList>
            <person name="Kwon K."/>
        </authorList>
    </citation>
    <scope>NUCLEOTIDE SEQUENCE</scope>
    <source>
        <strain evidence="1">MEBiC11861</strain>
    </source>
</reference>
<name>A0A9J7AQ52_9PROT</name>